<feature type="signal peptide" evidence="1">
    <location>
        <begin position="1"/>
        <end position="21"/>
    </location>
</feature>
<accession>A0A9X2L612</accession>
<dbReference type="Proteomes" id="UP001139125">
    <property type="component" value="Unassembled WGS sequence"/>
</dbReference>
<evidence type="ECO:0000259" key="2">
    <source>
        <dbReference type="Pfam" id="PF19572"/>
    </source>
</evidence>
<evidence type="ECO:0000313" key="3">
    <source>
        <dbReference type="EMBL" id="MCP9292981.1"/>
    </source>
</evidence>
<protein>
    <submittedName>
        <fullName evidence="3">PorV/PorQ family protein</fullName>
    </submittedName>
</protein>
<feature type="domain" description="Type IX secretion system protein PorV" evidence="2">
    <location>
        <begin position="21"/>
        <end position="158"/>
    </location>
</feature>
<name>A0A9X2L612_9BACT</name>
<organism evidence="3 4">
    <name type="scientific">Gracilimonas sediminicola</name>
    <dbReference type="NCBI Taxonomy" id="2952158"/>
    <lineage>
        <taxon>Bacteria</taxon>
        <taxon>Pseudomonadati</taxon>
        <taxon>Balneolota</taxon>
        <taxon>Balneolia</taxon>
        <taxon>Balneolales</taxon>
        <taxon>Balneolaceae</taxon>
        <taxon>Gracilimonas</taxon>
    </lineage>
</organism>
<keyword evidence="4" id="KW-1185">Reference proteome</keyword>
<comment type="caution">
    <text evidence="3">The sequence shown here is derived from an EMBL/GenBank/DDBJ whole genome shotgun (WGS) entry which is preliminary data.</text>
</comment>
<dbReference type="Gene3D" id="2.40.160.60">
    <property type="entry name" value="Outer membrane protein transport protein (OMPP1/FadL/TodX)"/>
    <property type="match status" value="1"/>
</dbReference>
<evidence type="ECO:0000256" key="1">
    <source>
        <dbReference type="SAM" id="SignalP"/>
    </source>
</evidence>
<dbReference type="EMBL" id="JANDBC010000003">
    <property type="protein sequence ID" value="MCP9292981.1"/>
    <property type="molecule type" value="Genomic_DNA"/>
</dbReference>
<reference evidence="3" key="1">
    <citation type="submission" date="2022-06" db="EMBL/GenBank/DDBJ databases">
        <title>Gracilimonas sp. CAU 1638 isolated from sea sediment.</title>
        <authorList>
            <person name="Kim W."/>
        </authorList>
    </citation>
    <scope>NUCLEOTIDE SEQUENCE</scope>
    <source>
        <strain evidence="3">CAU 1638</strain>
    </source>
</reference>
<sequence>MKPLSTLAVILLLSITSSLQGQSRVGTTAAPFLTMGVGAKGSALGHANTVNTSGAEALFWNPANIALKNEGGTYNSGYLSYNQLFVDVNAYASGLVFNISEGKSFGIGLNFLDYGRMDIRTVEQQEGTGATFGAHDLSIGVSYAQNLTESFYFGGTAKLVQQKIYDMTAETFAFDFGFTLLTEYLNGMKLGASINNFGGSMQMDGINAEYLVDVDETSEGNNESVPGRIYMDEWDLPLSFKFGVNVPVVKKDNLEWTILADAHQTNDNDLNLDTGSQLSYVTNTIKFHARAGYKDLFLGNQIDSHFTYGAGFTLKTASNVALGFDFAQVPFEYLGNTTLIDIKLYF</sequence>
<dbReference type="AlphaFoldDB" id="A0A9X2L612"/>
<feature type="chain" id="PRO_5040794336" evidence="1">
    <location>
        <begin position="22"/>
        <end position="346"/>
    </location>
</feature>
<dbReference type="Pfam" id="PF19572">
    <property type="entry name" value="PorV"/>
    <property type="match status" value="1"/>
</dbReference>
<keyword evidence="1" id="KW-0732">Signal</keyword>
<gene>
    <name evidence="3" type="ORF">NM125_15430</name>
</gene>
<dbReference type="RefSeq" id="WP_255135880.1">
    <property type="nucleotide sequence ID" value="NZ_JANDBC010000003.1"/>
</dbReference>
<proteinExistence type="predicted"/>
<evidence type="ECO:0000313" key="4">
    <source>
        <dbReference type="Proteomes" id="UP001139125"/>
    </source>
</evidence>
<dbReference type="InterPro" id="IPR045741">
    <property type="entry name" value="PorV"/>
</dbReference>
<dbReference type="NCBIfam" id="NF033709">
    <property type="entry name" value="PorV_fam"/>
    <property type="match status" value="1"/>
</dbReference>